<dbReference type="Proteomes" id="UP000215148">
    <property type="component" value="Chromosome 2"/>
</dbReference>
<proteinExistence type="predicted"/>
<feature type="chain" id="PRO_5012284943" description="DUF2861 domain-containing protein" evidence="1">
    <location>
        <begin position="22"/>
        <end position="294"/>
    </location>
</feature>
<keyword evidence="1" id="KW-0732">Signal</keyword>
<organism evidence="2 3">
    <name type="scientific">Vibrio qinghaiensis</name>
    <dbReference type="NCBI Taxonomy" id="2025808"/>
    <lineage>
        <taxon>Bacteria</taxon>
        <taxon>Pseudomonadati</taxon>
        <taxon>Pseudomonadota</taxon>
        <taxon>Gammaproteobacteria</taxon>
        <taxon>Vibrionales</taxon>
        <taxon>Vibrionaceae</taxon>
        <taxon>Vibrio</taxon>
    </lineage>
</organism>
<feature type="signal peptide" evidence="1">
    <location>
        <begin position="1"/>
        <end position="21"/>
    </location>
</feature>
<keyword evidence="3" id="KW-1185">Reference proteome</keyword>
<sequence>MMQKSRLLLLGIAYVAMPSKAQNIEWFDQITPLTQAHQNLLNNNLEAMFNSLVEVWQLGHNKNIQNHLNELLLQSLNVDCGKSLDKKPLPEWLKSITINRQEIQSPGRDAFHVDLEVDAEKPLADIALTQWVDKSLSTDSLLTTTSSDSVTGKAHYLKRYNLNSKITMGLYRLDITAKDLQSWSAWIVLGEPKAKQIVRWASKDQWQIEKKALLNPHCPLPELNVSLYDYVDGKYSEIWSKRYESEYPNALEITNLAADRYVLAVSMTQQRWQGPIIIEQSQVISKTYDVSVDE</sequence>
<dbReference type="EMBL" id="CP022742">
    <property type="protein sequence ID" value="ASU24003.1"/>
    <property type="molecule type" value="Genomic_DNA"/>
</dbReference>
<dbReference type="KEGG" id="vqi:CCZ37_15670"/>
<name>A0A223N2X1_9VIBR</name>
<evidence type="ECO:0000256" key="1">
    <source>
        <dbReference type="SAM" id="SignalP"/>
    </source>
</evidence>
<dbReference type="InterPro" id="IPR021290">
    <property type="entry name" value="DUF2861"/>
</dbReference>
<reference evidence="2 3" key="1">
    <citation type="submission" date="2017-08" db="EMBL/GenBank/DDBJ databases">
        <title>The Vibrio qinghaiensis sp.-Q67 is a luminous bacteria isolated firstly from Qinghai lake, Qinghai province, China, which has been proved to be very sensitive to detect environmental and food pollutants. Therefore, complete genome analysis of V. qinghaiensis sp.-Q67 highlights the potential application of this strain on detection of hazards in the contaminated environments.</title>
        <authorList>
            <person name="Gong L."/>
        </authorList>
    </citation>
    <scope>NUCLEOTIDE SEQUENCE [LARGE SCALE GENOMIC DNA]</scope>
    <source>
        <strain evidence="2 3">Q67</strain>
    </source>
</reference>
<protein>
    <recommendedName>
        <fullName evidence="4">DUF2861 domain-containing protein</fullName>
    </recommendedName>
</protein>
<evidence type="ECO:0000313" key="3">
    <source>
        <dbReference type="Proteomes" id="UP000215148"/>
    </source>
</evidence>
<evidence type="ECO:0008006" key="4">
    <source>
        <dbReference type="Google" id="ProtNLM"/>
    </source>
</evidence>
<evidence type="ECO:0000313" key="2">
    <source>
        <dbReference type="EMBL" id="ASU24003.1"/>
    </source>
</evidence>
<accession>A0A223N2X1</accession>
<dbReference type="RefSeq" id="WP_094501438.1">
    <property type="nucleotide sequence ID" value="NZ_CAWNHI010000002.1"/>
</dbReference>
<dbReference type="AlphaFoldDB" id="A0A223N2X1"/>
<dbReference type="Pfam" id="PF11060">
    <property type="entry name" value="DUF2861"/>
    <property type="match status" value="1"/>
</dbReference>
<gene>
    <name evidence="2" type="ORF">CCZ37_15670</name>
</gene>